<comment type="caution">
    <text evidence="5">The sequence shown here is derived from an EMBL/GenBank/DDBJ whole genome shotgun (WGS) entry which is preliminary data.</text>
</comment>
<dbReference type="OrthoDB" id="6555at2157"/>
<dbReference type="FunFam" id="1.10.238.260:FF:000001">
    <property type="entry name" value="2-isopropylmalate synthase"/>
    <property type="match status" value="1"/>
</dbReference>
<dbReference type="InterPro" id="IPR013785">
    <property type="entry name" value="Aldolase_TIM"/>
</dbReference>
<reference evidence="5 6" key="1">
    <citation type="submission" date="2017-03" db="EMBL/GenBank/DDBJ databases">
        <title>Genome sequence of Methanobrevibacter wosei.</title>
        <authorList>
            <person name="Poehlein A."/>
            <person name="Seedorf H."/>
            <person name="Daniel R."/>
        </authorList>
    </citation>
    <scope>NUCLEOTIDE SEQUENCE [LARGE SCALE GENOMIC DNA]</scope>
    <source>
        <strain evidence="5 6">DSM 11979</strain>
    </source>
</reference>
<dbReference type="InterPro" id="IPR011830">
    <property type="entry name" value="LEU1_arch"/>
</dbReference>
<keyword evidence="2 3" id="KW-0808">Transferase</keyword>
<dbReference type="RefSeq" id="WP_116670189.1">
    <property type="nucleotide sequence ID" value="NZ_JALEWY010000004.1"/>
</dbReference>
<dbReference type="InterPro" id="IPR000891">
    <property type="entry name" value="PYR_CT"/>
</dbReference>
<accession>A0A2U1S649</accession>
<dbReference type="Pfam" id="PF22617">
    <property type="entry name" value="HCS_D2"/>
    <property type="match status" value="1"/>
</dbReference>
<proteinExistence type="inferred from homology"/>
<evidence type="ECO:0000313" key="6">
    <source>
        <dbReference type="Proteomes" id="UP000245577"/>
    </source>
</evidence>
<evidence type="ECO:0000259" key="4">
    <source>
        <dbReference type="PROSITE" id="PS50991"/>
    </source>
</evidence>
<evidence type="ECO:0000313" key="5">
    <source>
        <dbReference type="EMBL" id="PWB85098.1"/>
    </source>
</evidence>
<evidence type="ECO:0000256" key="1">
    <source>
        <dbReference type="ARBA" id="ARBA00006154"/>
    </source>
</evidence>
<dbReference type="AlphaFoldDB" id="A0A2U1S649"/>
<dbReference type="PANTHER" id="PTHR42880">
    <property type="entry name" value="HOMOCITRATE SYNTHASE"/>
    <property type="match status" value="1"/>
</dbReference>
<dbReference type="CDD" id="cd07940">
    <property type="entry name" value="DRE_TIM_IPMS"/>
    <property type="match status" value="1"/>
</dbReference>
<feature type="domain" description="Pyruvate carboxyltransferase" evidence="4">
    <location>
        <begin position="20"/>
        <end position="271"/>
    </location>
</feature>
<protein>
    <submittedName>
        <fullName evidence="5">2-isopropylmalate synthase</fullName>
        <ecNumber evidence="5">2.3.3.13</ecNumber>
    </submittedName>
</protein>
<dbReference type="PROSITE" id="PS00816">
    <property type="entry name" value="AIPM_HOMOCIT_SYNTH_2"/>
    <property type="match status" value="1"/>
</dbReference>
<dbReference type="InterPro" id="IPR054691">
    <property type="entry name" value="LeuA/HCS_post-cat"/>
</dbReference>
<dbReference type="Gene3D" id="3.20.20.70">
    <property type="entry name" value="Aldolase class I"/>
    <property type="match status" value="1"/>
</dbReference>
<dbReference type="SUPFAM" id="SSF51569">
    <property type="entry name" value="Aldolase"/>
    <property type="match status" value="1"/>
</dbReference>
<name>A0A2U1S649_9EURY</name>
<dbReference type="EC" id="2.3.3.13" evidence="5"/>
<dbReference type="PROSITE" id="PS50991">
    <property type="entry name" value="PYR_CT"/>
    <property type="match status" value="1"/>
</dbReference>
<dbReference type="Pfam" id="PF00682">
    <property type="entry name" value="HMGL-like"/>
    <property type="match status" value="1"/>
</dbReference>
<dbReference type="EMBL" id="MZGU01000006">
    <property type="protein sequence ID" value="PWB85098.1"/>
    <property type="molecule type" value="Genomic_DNA"/>
</dbReference>
<organism evidence="5 6">
    <name type="scientific">Methanobrevibacter woesei</name>
    <dbReference type="NCBI Taxonomy" id="190976"/>
    <lineage>
        <taxon>Archaea</taxon>
        <taxon>Methanobacteriati</taxon>
        <taxon>Methanobacteriota</taxon>
        <taxon>Methanomada group</taxon>
        <taxon>Methanobacteria</taxon>
        <taxon>Methanobacteriales</taxon>
        <taxon>Methanobacteriaceae</taxon>
        <taxon>Methanobrevibacter</taxon>
    </lineage>
</organism>
<sequence>MKYHISHYNKEAELNFPDDITIYDTTLRDGEQTPGVCFGLEDKLTIARKLDQFKIHQIEAGFPIVSKKERESVKAIVNEDLDAQIISLARAKTADIDAALDCDVDGVITFMGTSDIHLEHKMHIGRQEALNMGMDAIEYAKDHGLFVAFSAEDATRTDLDFLKRIYNKAESYGADRVHIADTVGAITPQGMKYLLTELRKDVKIDIALHCHNDFGLAVINSITGLLYGANAISTTVNGIGERAGNASLEELIMALKILYGKDLGFKTKYIKELSELVSKASNLEVPYNKPIVGKNVFRHESGIHVDAVIEEPLTYEPYIPELVGQKRQLVLGKHSGCRAVKAKLDGCGLEVSDDELIEIVKKVKESREEGKYINDDVFKEIVKSCSKEE</sequence>
<evidence type="ECO:0000256" key="2">
    <source>
        <dbReference type="ARBA" id="ARBA00022679"/>
    </source>
</evidence>
<dbReference type="Proteomes" id="UP000245577">
    <property type="component" value="Unassembled WGS sequence"/>
</dbReference>
<gene>
    <name evidence="5" type="primary">leuA_2</name>
    <name evidence="5" type="ORF">MBBWO_14120</name>
</gene>
<dbReference type="NCBIfam" id="TIGR02090">
    <property type="entry name" value="LEU1_arch"/>
    <property type="match status" value="1"/>
</dbReference>
<keyword evidence="5" id="KW-0012">Acyltransferase</keyword>
<dbReference type="Gene3D" id="1.10.238.260">
    <property type="match status" value="1"/>
</dbReference>
<comment type="similarity">
    <text evidence="1 3">Belongs to the alpha-IPM synthase/homocitrate synthase family.</text>
</comment>
<dbReference type="InterPro" id="IPR002034">
    <property type="entry name" value="AIPM/Hcit_synth_CS"/>
</dbReference>
<dbReference type="PROSITE" id="PS00815">
    <property type="entry name" value="AIPM_HOMOCIT_SYNTH_1"/>
    <property type="match status" value="1"/>
</dbReference>
<evidence type="ECO:0000256" key="3">
    <source>
        <dbReference type="RuleBase" id="RU003523"/>
    </source>
</evidence>
<dbReference type="FunFam" id="3.20.20.70:FF:000010">
    <property type="entry name" value="2-isopropylmalate synthase"/>
    <property type="match status" value="1"/>
</dbReference>
<dbReference type="PANTHER" id="PTHR42880:SF2">
    <property type="entry name" value="(R)-CITRAMALATE SYNTHASE CIMA"/>
    <property type="match status" value="1"/>
</dbReference>
<keyword evidence="6" id="KW-1185">Reference proteome</keyword>
<dbReference type="GO" id="GO:0019752">
    <property type="term" value="P:carboxylic acid metabolic process"/>
    <property type="evidence" value="ECO:0007669"/>
    <property type="project" value="InterPro"/>
</dbReference>
<dbReference type="GO" id="GO:0003852">
    <property type="term" value="F:2-isopropylmalate synthase activity"/>
    <property type="evidence" value="ECO:0007669"/>
    <property type="project" value="UniProtKB-EC"/>
</dbReference>